<evidence type="ECO:0000313" key="2">
    <source>
        <dbReference type="Proteomes" id="UP001143328"/>
    </source>
</evidence>
<dbReference type="RefSeq" id="WP_271195513.1">
    <property type="nucleotide sequence ID" value="NZ_BSFN01000005.1"/>
</dbReference>
<keyword evidence="2" id="KW-1185">Reference proteome</keyword>
<evidence type="ECO:0000313" key="1">
    <source>
        <dbReference type="EMBL" id="GLK89329.1"/>
    </source>
</evidence>
<accession>A0A9W6K8B1</accession>
<sequence>MTFRRIEWLFLWLALLLPALAHSELQPMADDALSATSGQGGVYLSGDFSINKSGGVLWTTPTSNVASTWTANQRSCATLGASSPEDCGMRIAIRAEAAGGWYVLDNMKGIFSFDGLTLRTRFIDSGFNGDGSSFNQDTLEFGLPNEMKFQDARFTFAVANQGGWRNKAGTAANGGDATYQQTNIFSAKVDGSIRMQGNVLVFPKN</sequence>
<dbReference type="EMBL" id="BSFN01000005">
    <property type="protein sequence ID" value="GLK89329.1"/>
    <property type="molecule type" value="Genomic_DNA"/>
</dbReference>
<reference evidence="1" key="1">
    <citation type="journal article" date="2014" name="Int. J. Syst. Evol. Microbiol.">
        <title>Complete genome sequence of Corynebacterium casei LMG S-19264T (=DSM 44701T), isolated from a smear-ripened cheese.</title>
        <authorList>
            <consortium name="US DOE Joint Genome Institute (JGI-PGF)"/>
            <person name="Walter F."/>
            <person name="Albersmeier A."/>
            <person name="Kalinowski J."/>
            <person name="Ruckert C."/>
        </authorList>
    </citation>
    <scope>NUCLEOTIDE SEQUENCE</scope>
    <source>
        <strain evidence="1">VKM B-2935</strain>
    </source>
</reference>
<organism evidence="1 2">
    <name type="scientific">Pseudomonas turukhanskensis</name>
    <dbReference type="NCBI Taxonomy" id="1806536"/>
    <lineage>
        <taxon>Bacteria</taxon>
        <taxon>Pseudomonadati</taxon>
        <taxon>Pseudomonadota</taxon>
        <taxon>Gammaproteobacteria</taxon>
        <taxon>Pseudomonadales</taxon>
        <taxon>Pseudomonadaceae</taxon>
        <taxon>Pseudomonas</taxon>
    </lineage>
</organism>
<comment type="caution">
    <text evidence="1">The sequence shown here is derived from an EMBL/GenBank/DDBJ whole genome shotgun (WGS) entry which is preliminary data.</text>
</comment>
<name>A0A9W6K8B1_9PSED</name>
<proteinExistence type="predicted"/>
<dbReference type="Proteomes" id="UP001143328">
    <property type="component" value="Unassembled WGS sequence"/>
</dbReference>
<reference evidence="1" key="2">
    <citation type="submission" date="2023-01" db="EMBL/GenBank/DDBJ databases">
        <authorList>
            <person name="Sun Q."/>
            <person name="Evtushenko L."/>
        </authorList>
    </citation>
    <scope>NUCLEOTIDE SEQUENCE</scope>
    <source>
        <strain evidence="1">VKM B-2935</strain>
    </source>
</reference>
<dbReference type="AlphaFoldDB" id="A0A9W6K8B1"/>
<gene>
    <name evidence="1" type="ORF">GCM10017655_23910</name>
</gene>
<protein>
    <submittedName>
        <fullName evidence="1">Uncharacterized protein</fullName>
    </submittedName>
</protein>